<sequence>MHSEQWAELLMSSLLPKKKESFSIQQITVGQGK</sequence>
<dbReference type="AlphaFoldDB" id="A0A0A8Z5E1"/>
<evidence type="ECO:0000313" key="1">
    <source>
        <dbReference type="EMBL" id="JAD32913.1"/>
    </source>
</evidence>
<proteinExistence type="predicted"/>
<protein>
    <submittedName>
        <fullName evidence="1">Uncharacterized protein</fullName>
    </submittedName>
</protein>
<reference evidence="1" key="1">
    <citation type="submission" date="2014-09" db="EMBL/GenBank/DDBJ databases">
        <authorList>
            <person name="Magalhaes I.L.F."/>
            <person name="Oliveira U."/>
            <person name="Santos F.R."/>
            <person name="Vidigal T.H.D.A."/>
            <person name="Brescovit A.D."/>
            <person name="Santos A.J."/>
        </authorList>
    </citation>
    <scope>NUCLEOTIDE SEQUENCE</scope>
    <source>
        <tissue evidence="1">Shoot tissue taken approximately 20 cm above the soil surface</tissue>
    </source>
</reference>
<reference evidence="1" key="2">
    <citation type="journal article" date="2015" name="Data Brief">
        <title>Shoot transcriptome of the giant reed, Arundo donax.</title>
        <authorList>
            <person name="Barrero R.A."/>
            <person name="Guerrero F.D."/>
            <person name="Moolhuijzen P."/>
            <person name="Goolsby J.A."/>
            <person name="Tidwell J."/>
            <person name="Bellgard S.E."/>
            <person name="Bellgard M.I."/>
        </authorList>
    </citation>
    <scope>NUCLEOTIDE SEQUENCE</scope>
    <source>
        <tissue evidence="1">Shoot tissue taken approximately 20 cm above the soil surface</tissue>
    </source>
</reference>
<organism evidence="1">
    <name type="scientific">Arundo donax</name>
    <name type="common">Giant reed</name>
    <name type="synonym">Donax arundinaceus</name>
    <dbReference type="NCBI Taxonomy" id="35708"/>
    <lineage>
        <taxon>Eukaryota</taxon>
        <taxon>Viridiplantae</taxon>
        <taxon>Streptophyta</taxon>
        <taxon>Embryophyta</taxon>
        <taxon>Tracheophyta</taxon>
        <taxon>Spermatophyta</taxon>
        <taxon>Magnoliopsida</taxon>
        <taxon>Liliopsida</taxon>
        <taxon>Poales</taxon>
        <taxon>Poaceae</taxon>
        <taxon>PACMAD clade</taxon>
        <taxon>Arundinoideae</taxon>
        <taxon>Arundineae</taxon>
        <taxon>Arundo</taxon>
    </lineage>
</organism>
<name>A0A0A8Z5E1_ARUDO</name>
<accession>A0A0A8Z5E1</accession>
<dbReference type="EMBL" id="GBRH01264982">
    <property type="protein sequence ID" value="JAD32913.1"/>
    <property type="molecule type" value="Transcribed_RNA"/>
</dbReference>